<reference evidence="2" key="1">
    <citation type="submission" date="2008-10" db="EMBL/GenBank/DDBJ databases">
        <authorList>
            <person name="Molnar K."/>
        </authorList>
    </citation>
    <scope>NUCLEOTIDE SEQUENCE [LARGE SCALE GENOMIC DNA]</scope>
    <source>
        <strain evidence="2">NRRL 15998</strain>
    </source>
</reference>
<accession>D6AMV6</accession>
<reference evidence="2" key="2">
    <citation type="submission" date="2008-12" db="EMBL/GenBank/DDBJ databases">
        <title>Annotation of Streptomyces roseosporus strain NRRL 15998.</title>
        <authorList>
            <consortium name="The Broad Institute Genome Sequencing Platform"/>
            <consortium name="Broad Institute Microbial Sequencing Center"/>
            <person name="Fischbach M."/>
            <person name="Ward D."/>
            <person name="Young S."/>
            <person name="Kodira C.D."/>
            <person name="Zeng Q."/>
            <person name="Koehrsen M."/>
            <person name="Godfrey P."/>
            <person name="Alvarado L."/>
            <person name="Berlin A.M."/>
            <person name="Borenstein D."/>
            <person name="Chen Z."/>
            <person name="Engels R."/>
            <person name="Freedman E."/>
            <person name="Gellesch M."/>
            <person name="Goldberg J."/>
            <person name="Griggs A."/>
            <person name="Gujja S."/>
            <person name="Heiman D.I."/>
            <person name="Hepburn T.A."/>
            <person name="Howarth C."/>
            <person name="Jen D."/>
            <person name="Larson L."/>
            <person name="Lewis B."/>
            <person name="Mehta T."/>
            <person name="Park D."/>
            <person name="Pearson M."/>
            <person name="Roberts A."/>
            <person name="Saif S."/>
            <person name="Shea T.D."/>
            <person name="Shenoy N."/>
            <person name="Sisk P."/>
            <person name="Stolte C."/>
            <person name="Sykes S.N."/>
            <person name="Walk T."/>
            <person name="White J."/>
            <person name="Yandava C."/>
            <person name="Straight P."/>
            <person name="Clardy J."/>
            <person name="Hung D."/>
            <person name="Kolter R."/>
            <person name="Mekalanos J."/>
            <person name="Walker S."/>
            <person name="Walsh C.T."/>
            <person name="Wieland B.L.C."/>
            <person name="Ilzarbe M."/>
            <person name="Galagan J."/>
            <person name="Nusbaum C."/>
            <person name="Birren B."/>
        </authorList>
    </citation>
    <scope>NUCLEOTIDE SEQUENCE [LARGE SCALE GENOMIC DNA]</scope>
    <source>
        <strain evidence="2">NRRL 15998</strain>
    </source>
</reference>
<evidence type="ECO:0000313" key="2">
    <source>
        <dbReference type="Proteomes" id="UP000003986"/>
    </source>
</evidence>
<organism evidence="1 2">
    <name type="scientific">Streptomyces filamentosus NRRL 15998</name>
    <dbReference type="NCBI Taxonomy" id="457431"/>
    <lineage>
        <taxon>Bacteria</taxon>
        <taxon>Bacillati</taxon>
        <taxon>Actinomycetota</taxon>
        <taxon>Actinomycetes</taxon>
        <taxon>Kitasatosporales</taxon>
        <taxon>Streptomycetaceae</taxon>
        <taxon>Streptomyces</taxon>
    </lineage>
</organism>
<gene>
    <name evidence="1" type="ORF">SSGG_00749</name>
</gene>
<proteinExistence type="predicted"/>
<dbReference type="Proteomes" id="UP000003986">
    <property type="component" value="Unassembled WGS sequence"/>
</dbReference>
<name>D6AMV6_STRFL</name>
<dbReference type="EMBL" id="DS999644">
    <property type="protein sequence ID" value="EFE73383.2"/>
    <property type="molecule type" value="Genomic_DNA"/>
</dbReference>
<protein>
    <submittedName>
        <fullName evidence="1">Predicted protein</fullName>
    </submittedName>
</protein>
<sequence length="37" mass="3930">MPVTALRDSAVPQSLERLCAGGEINYDFGSGMAGTWE</sequence>
<evidence type="ECO:0000313" key="1">
    <source>
        <dbReference type="EMBL" id="EFE73383.2"/>
    </source>
</evidence>
<dbReference type="AlphaFoldDB" id="D6AMV6"/>